<dbReference type="Pfam" id="PF08028">
    <property type="entry name" value="Acyl-CoA_dh_2"/>
    <property type="match status" value="1"/>
</dbReference>
<dbReference type="Gene3D" id="1.20.140.10">
    <property type="entry name" value="Butyryl-CoA Dehydrogenase, subunit A, domain 3"/>
    <property type="match status" value="1"/>
</dbReference>
<protein>
    <submittedName>
        <fullName evidence="3">Flavin-dependent monooxygenase</fullName>
    </submittedName>
</protein>
<proteinExistence type="predicted"/>
<dbReference type="PIRSF" id="PIRSF016578">
    <property type="entry name" value="HsaA"/>
    <property type="match status" value="1"/>
</dbReference>
<dbReference type="Gene3D" id="1.10.540.10">
    <property type="entry name" value="Acyl-CoA dehydrogenase/oxidase, N-terminal domain"/>
    <property type="match status" value="1"/>
</dbReference>
<dbReference type="OrthoDB" id="3404950at2"/>
<reference evidence="3 4" key="1">
    <citation type="journal article" date="2016" name="Int. J. Syst. Evol. Microbiol.">
        <title>Nocardioides albidus sp. nov., an actinobacterium isolated from garden soil.</title>
        <authorList>
            <person name="Singh H."/>
            <person name="Du J."/>
            <person name="Trinh H."/>
            <person name="Won K."/>
            <person name="Yang J.E."/>
            <person name="Yin C."/>
            <person name="Kook M."/>
            <person name="Yi T.H."/>
        </authorList>
    </citation>
    <scope>NUCLEOTIDE SEQUENCE [LARGE SCALE GENOMIC DNA]</scope>
    <source>
        <strain evidence="3 4">CCTCC AB 2015297</strain>
    </source>
</reference>
<dbReference type="GO" id="GO:0004497">
    <property type="term" value="F:monooxygenase activity"/>
    <property type="evidence" value="ECO:0007669"/>
    <property type="project" value="UniProtKB-KW"/>
</dbReference>
<dbReference type="InterPro" id="IPR013107">
    <property type="entry name" value="Acyl-CoA_DH_C"/>
</dbReference>
<dbReference type="InterPro" id="IPR046373">
    <property type="entry name" value="Acyl-CoA_Oxase/DH_mid-dom_sf"/>
</dbReference>
<feature type="domain" description="Acyl-CoA dehydrogenase C-terminal" evidence="2">
    <location>
        <begin position="235"/>
        <end position="365"/>
    </location>
</feature>
<accession>A0A5C4WRP1</accession>
<dbReference type="EMBL" id="VDMP01000006">
    <property type="protein sequence ID" value="TNM50847.1"/>
    <property type="molecule type" value="Genomic_DNA"/>
</dbReference>
<keyword evidence="1" id="KW-0560">Oxidoreductase</keyword>
<keyword evidence="3" id="KW-0503">Monooxygenase</keyword>
<dbReference type="RefSeq" id="WP_139620848.1">
    <property type="nucleotide sequence ID" value="NZ_VDMP01000006.1"/>
</dbReference>
<dbReference type="SUPFAM" id="SSF56645">
    <property type="entry name" value="Acyl-CoA dehydrogenase NM domain-like"/>
    <property type="match status" value="1"/>
</dbReference>
<organism evidence="3 4">
    <name type="scientific">Nocardioides albidus</name>
    <dbReference type="NCBI Taxonomy" id="1517589"/>
    <lineage>
        <taxon>Bacteria</taxon>
        <taxon>Bacillati</taxon>
        <taxon>Actinomycetota</taxon>
        <taxon>Actinomycetes</taxon>
        <taxon>Propionibacteriales</taxon>
        <taxon>Nocardioidaceae</taxon>
        <taxon>Nocardioides</taxon>
    </lineage>
</organism>
<comment type="caution">
    <text evidence="3">The sequence shown here is derived from an EMBL/GenBank/DDBJ whole genome shotgun (WGS) entry which is preliminary data.</text>
</comment>
<dbReference type="GO" id="GO:0016627">
    <property type="term" value="F:oxidoreductase activity, acting on the CH-CH group of donors"/>
    <property type="evidence" value="ECO:0007669"/>
    <property type="project" value="InterPro"/>
</dbReference>
<dbReference type="InterPro" id="IPR037069">
    <property type="entry name" value="AcylCoA_DH/ox_N_sf"/>
</dbReference>
<dbReference type="Proteomes" id="UP000313231">
    <property type="component" value="Unassembled WGS sequence"/>
</dbReference>
<evidence type="ECO:0000259" key="2">
    <source>
        <dbReference type="Pfam" id="PF08028"/>
    </source>
</evidence>
<dbReference type="Gene3D" id="2.40.110.10">
    <property type="entry name" value="Butyryl-CoA Dehydrogenase, subunit A, domain 2"/>
    <property type="match status" value="1"/>
</dbReference>
<dbReference type="SUPFAM" id="SSF47203">
    <property type="entry name" value="Acyl-CoA dehydrogenase C-terminal domain-like"/>
    <property type="match status" value="1"/>
</dbReference>
<keyword evidence="4" id="KW-1185">Reference proteome</keyword>
<dbReference type="AlphaFoldDB" id="A0A5C4WRP1"/>
<dbReference type="GO" id="GO:0050660">
    <property type="term" value="F:flavin adenine dinucleotide binding"/>
    <property type="evidence" value="ECO:0007669"/>
    <property type="project" value="InterPro"/>
</dbReference>
<gene>
    <name evidence="3" type="ORF">FHP29_00120</name>
</gene>
<evidence type="ECO:0000313" key="3">
    <source>
        <dbReference type="EMBL" id="TNM50847.1"/>
    </source>
</evidence>
<dbReference type="InterPro" id="IPR009100">
    <property type="entry name" value="AcylCoA_DH/oxidase_NM_dom_sf"/>
</dbReference>
<name>A0A5C4WRP1_9ACTN</name>
<sequence>MSEDILDPIRALLPGVREDAVKVEALRTIPQETMRALVGTGLLRTFQPRALGGAEGDPAAFFAGIRLLSSGCGSVGWTASLMGTTAWHVALLEEQAHDEVWGDDPDALVTSSYAPLGRLVPDEAGYRLSGTWNSVVGADLADWMMLGSQVIGRSGEPIDYAAVLLPRSEVEVGEAWGAVGLRGTGTRAVTVEETHVPLHRVYATARRSTLVEALRAPTAPALYRVPYAAIYSTSITAPLLGAAEGAYAYYTERSRQRSRLSLGARSGEDPSTSLAIARGLNELDASVLQIERDLRELHACALHNEPVPIELRLRARRDQVLSTERAVDAIELLLRAAGGHGVQGSTPILRAWRDIHTGAAHLVNNVGQGAGLYGRWALGFGVDDTLVSV</sequence>
<evidence type="ECO:0000313" key="4">
    <source>
        <dbReference type="Proteomes" id="UP000313231"/>
    </source>
</evidence>
<dbReference type="InterPro" id="IPR036250">
    <property type="entry name" value="AcylCo_DH-like_C"/>
</dbReference>
<evidence type="ECO:0000256" key="1">
    <source>
        <dbReference type="ARBA" id="ARBA00023002"/>
    </source>
</evidence>